<protein>
    <recommendedName>
        <fullName evidence="5">Methyltransferase type 11 domain-containing protein</fullName>
    </recommendedName>
</protein>
<dbReference type="PANTHER" id="PTHR43861">
    <property type="entry name" value="TRANS-ACONITATE 2-METHYLTRANSFERASE-RELATED"/>
    <property type="match status" value="1"/>
</dbReference>
<dbReference type="EMBL" id="JAPZBT010000002">
    <property type="protein sequence ID" value="KAJ5374355.1"/>
    <property type="molecule type" value="Genomic_DNA"/>
</dbReference>
<dbReference type="InterPro" id="IPR029063">
    <property type="entry name" value="SAM-dependent_MTases_sf"/>
</dbReference>
<dbReference type="CDD" id="cd02440">
    <property type="entry name" value="AdoMet_MTases"/>
    <property type="match status" value="1"/>
</dbReference>
<keyword evidence="1" id="KW-0808">Transferase</keyword>
<dbReference type="PANTHER" id="PTHR43861:SF3">
    <property type="entry name" value="PUTATIVE (AFU_ORTHOLOGUE AFUA_2G14390)-RELATED"/>
    <property type="match status" value="1"/>
</dbReference>
<evidence type="ECO:0000256" key="1">
    <source>
        <dbReference type="ARBA" id="ARBA00022679"/>
    </source>
</evidence>
<proteinExistence type="predicted"/>
<evidence type="ECO:0000313" key="4">
    <source>
        <dbReference type="Proteomes" id="UP001147752"/>
    </source>
</evidence>
<dbReference type="GO" id="GO:0016740">
    <property type="term" value="F:transferase activity"/>
    <property type="evidence" value="ECO:0007669"/>
    <property type="project" value="UniProtKB-KW"/>
</dbReference>
<dbReference type="RefSeq" id="XP_056580341.1">
    <property type="nucleotide sequence ID" value="XM_056724091.1"/>
</dbReference>
<feature type="region of interest" description="Disordered" evidence="2">
    <location>
        <begin position="179"/>
        <end position="209"/>
    </location>
</feature>
<dbReference type="Gene3D" id="3.40.50.150">
    <property type="entry name" value="Vaccinia Virus protein VP39"/>
    <property type="match status" value="1"/>
</dbReference>
<evidence type="ECO:0008006" key="5">
    <source>
        <dbReference type="Google" id="ProtNLM"/>
    </source>
</evidence>
<feature type="compositionally biased region" description="Polar residues" evidence="2">
    <location>
        <begin position="179"/>
        <end position="192"/>
    </location>
</feature>
<organism evidence="3 4">
    <name type="scientific">Penicillium concentricum</name>
    <dbReference type="NCBI Taxonomy" id="293559"/>
    <lineage>
        <taxon>Eukaryota</taxon>
        <taxon>Fungi</taxon>
        <taxon>Dikarya</taxon>
        <taxon>Ascomycota</taxon>
        <taxon>Pezizomycotina</taxon>
        <taxon>Eurotiomycetes</taxon>
        <taxon>Eurotiomycetidae</taxon>
        <taxon>Eurotiales</taxon>
        <taxon>Aspergillaceae</taxon>
        <taxon>Penicillium</taxon>
    </lineage>
</organism>
<reference evidence="3" key="2">
    <citation type="journal article" date="2023" name="IMA Fungus">
        <title>Comparative genomic study of the Penicillium genus elucidates a diverse pangenome and 15 lateral gene transfer events.</title>
        <authorList>
            <person name="Petersen C."/>
            <person name="Sorensen T."/>
            <person name="Nielsen M.R."/>
            <person name="Sondergaard T.E."/>
            <person name="Sorensen J.L."/>
            <person name="Fitzpatrick D.A."/>
            <person name="Frisvad J.C."/>
            <person name="Nielsen K.L."/>
        </authorList>
    </citation>
    <scope>NUCLEOTIDE SEQUENCE</scope>
    <source>
        <strain evidence="3">IBT 3081</strain>
    </source>
</reference>
<dbReference type="SUPFAM" id="SSF53335">
    <property type="entry name" value="S-adenosyl-L-methionine-dependent methyltransferases"/>
    <property type="match status" value="1"/>
</dbReference>
<feature type="compositionally biased region" description="Basic residues" evidence="2">
    <location>
        <begin position="196"/>
        <end position="205"/>
    </location>
</feature>
<evidence type="ECO:0000256" key="2">
    <source>
        <dbReference type="SAM" id="MobiDB-lite"/>
    </source>
</evidence>
<sequence length="271" mass="30234">MGETLADKNQAYWDHASKDAFKAKWIQDMQNQIGEFLTGSVDWIGIQPPTGDNSPQTKLMDYACGNGIISRYLHPHFSKCIGVDLADGMLDEYRATAAKLGLDKSRMLPVKGNLLAPTVTPTEPALSEEELNGFDLVAICMALHHVEDISLATKRLAERLRPGGVLLIIDWATRDLSNETQQQDGVQTTPSDSENHHHHHHHHHQMHEIIDSKHPAAHTISHDSFSKDQILSLFEQAGCGESQFKLADRLSPVPRARSGEMQLFWARAIKL</sequence>
<dbReference type="Pfam" id="PF13489">
    <property type="entry name" value="Methyltransf_23"/>
    <property type="match status" value="1"/>
</dbReference>
<dbReference type="OrthoDB" id="66144at2759"/>
<evidence type="ECO:0000313" key="3">
    <source>
        <dbReference type="EMBL" id="KAJ5374355.1"/>
    </source>
</evidence>
<name>A0A9W9SAC5_9EURO</name>
<gene>
    <name evidence="3" type="ORF">N7517_006361</name>
</gene>
<dbReference type="Proteomes" id="UP001147752">
    <property type="component" value="Unassembled WGS sequence"/>
</dbReference>
<dbReference type="GeneID" id="81463274"/>
<keyword evidence="4" id="KW-1185">Reference proteome</keyword>
<reference evidence="3" key="1">
    <citation type="submission" date="2022-12" db="EMBL/GenBank/DDBJ databases">
        <authorList>
            <person name="Petersen C."/>
        </authorList>
    </citation>
    <scope>NUCLEOTIDE SEQUENCE</scope>
    <source>
        <strain evidence="3">IBT 3081</strain>
    </source>
</reference>
<accession>A0A9W9SAC5</accession>
<dbReference type="AlphaFoldDB" id="A0A9W9SAC5"/>
<comment type="caution">
    <text evidence="3">The sequence shown here is derived from an EMBL/GenBank/DDBJ whole genome shotgun (WGS) entry which is preliminary data.</text>
</comment>